<comment type="caution">
    <text evidence="2">The sequence shown here is derived from an EMBL/GenBank/DDBJ whole genome shotgun (WGS) entry which is preliminary data.</text>
</comment>
<keyword evidence="1" id="KW-1133">Transmembrane helix</keyword>
<feature type="transmembrane region" description="Helical" evidence="1">
    <location>
        <begin position="12"/>
        <end position="31"/>
    </location>
</feature>
<evidence type="ECO:0000313" key="3">
    <source>
        <dbReference type="Proteomes" id="UP000314294"/>
    </source>
</evidence>
<evidence type="ECO:0000313" key="2">
    <source>
        <dbReference type="EMBL" id="TNN37541.1"/>
    </source>
</evidence>
<accession>A0A4Z2F9P0</accession>
<evidence type="ECO:0000256" key="1">
    <source>
        <dbReference type="SAM" id="Phobius"/>
    </source>
</evidence>
<keyword evidence="1" id="KW-0472">Membrane</keyword>
<sequence>MNEQHVVYKRLWVVYDVISVLTVLLFTPLVIENAEGYVLIAVYLYIYLYACYSHKSKSIKPNRMKFGGMIGNYPGTICFDFGIDRVKGQGHEKVKIFFESHEI</sequence>
<dbReference type="AlphaFoldDB" id="A0A4Z2F9P0"/>
<dbReference type="Proteomes" id="UP000314294">
    <property type="component" value="Unassembled WGS sequence"/>
</dbReference>
<keyword evidence="1" id="KW-0812">Transmembrane</keyword>
<keyword evidence="3" id="KW-1185">Reference proteome</keyword>
<gene>
    <name evidence="2" type="ORF">EYF80_052290</name>
</gene>
<reference evidence="2 3" key="1">
    <citation type="submission" date="2019-03" db="EMBL/GenBank/DDBJ databases">
        <title>First draft genome of Liparis tanakae, snailfish: a comprehensive survey of snailfish specific genes.</title>
        <authorList>
            <person name="Kim W."/>
            <person name="Song I."/>
            <person name="Jeong J.-H."/>
            <person name="Kim D."/>
            <person name="Kim S."/>
            <person name="Ryu S."/>
            <person name="Song J.Y."/>
            <person name="Lee S.K."/>
        </authorList>
    </citation>
    <scope>NUCLEOTIDE SEQUENCE [LARGE SCALE GENOMIC DNA]</scope>
    <source>
        <tissue evidence="2">Muscle</tissue>
    </source>
</reference>
<protein>
    <submittedName>
        <fullName evidence="2">Uncharacterized protein</fullName>
    </submittedName>
</protein>
<dbReference type="EMBL" id="SRLO01001473">
    <property type="protein sequence ID" value="TNN37541.1"/>
    <property type="molecule type" value="Genomic_DNA"/>
</dbReference>
<name>A0A4Z2F9P0_9TELE</name>
<organism evidence="2 3">
    <name type="scientific">Liparis tanakae</name>
    <name type="common">Tanaka's snailfish</name>
    <dbReference type="NCBI Taxonomy" id="230148"/>
    <lineage>
        <taxon>Eukaryota</taxon>
        <taxon>Metazoa</taxon>
        <taxon>Chordata</taxon>
        <taxon>Craniata</taxon>
        <taxon>Vertebrata</taxon>
        <taxon>Euteleostomi</taxon>
        <taxon>Actinopterygii</taxon>
        <taxon>Neopterygii</taxon>
        <taxon>Teleostei</taxon>
        <taxon>Neoteleostei</taxon>
        <taxon>Acanthomorphata</taxon>
        <taxon>Eupercaria</taxon>
        <taxon>Perciformes</taxon>
        <taxon>Cottioidei</taxon>
        <taxon>Cottales</taxon>
        <taxon>Liparidae</taxon>
        <taxon>Liparis</taxon>
    </lineage>
</organism>
<feature type="transmembrane region" description="Helical" evidence="1">
    <location>
        <begin position="37"/>
        <end position="54"/>
    </location>
</feature>
<proteinExistence type="predicted"/>